<dbReference type="SUPFAM" id="SSF46565">
    <property type="entry name" value="Chaperone J-domain"/>
    <property type="match status" value="1"/>
</dbReference>
<dbReference type="GO" id="GO:0051082">
    <property type="term" value="F:unfolded protein binding"/>
    <property type="evidence" value="ECO:0007669"/>
    <property type="project" value="TreeGrafter"/>
</dbReference>
<dbReference type="Proteomes" id="UP000238274">
    <property type="component" value="Unassembled WGS sequence"/>
</dbReference>
<proteinExistence type="predicted"/>
<dbReference type="GO" id="GO:0051087">
    <property type="term" value="F:protein-folding chaperone binding"/>
    <property type="evidence" value="ECO:0007669"/>
    <property type="project" value="TreeGrafter"/>
</dbReference>
<evidence type="ECO:0000313" key="3">
    <source>
        <dbReference type="EMBL" id="POW19089.1"/>
    </source>
</evidence>
<dbReference type="PROSITE" id="PS00636">
    <property type="entry name" value="DNAJ_1"/>
    <property type="match status" value="1"/>
</dbReference>
<dbReference type="PRINTS" id="PR00625">
    <property type="entry name" value="JDOMAIN"/>
</dbReference>
<dbReference type="VEuPathDB" id="FungiDB:PSHT_05063"/>
<evidence type="ECO:0000259" key="2">
    <source>
        <dbReference type="PROSITE" id="PS50076"/>
    </source>
</evidence>
<dbReference type="Gene3D" id="1.10.287.110">
    <property type="entry name" value="DnaJ domain"/>
    <property type="match status" value="1"/>
</dbReference>
<feature type="region of interest" description="Disordered" evidence="1">
    <location>
        <begin position="134"/>
        <end position="188"/>
    </location>
</feature>
<feature type="compositionally biased region" description="Basic and acidic residues" evidence="1">
    <location>
        <begin position="309"/>
        <end position="321"/>
    </location>
</feature>
<dbReference type="GO" id="GO:0005737">
    <property type="term" value="C:cytoplasm"/>
    <property type="evidence" value="ECO:0007669"/>
    <property type="project" value="TreeGrafter"/>
</dbReference>
<comment type="caution">
    <text evidence="3">The sequence shown here is derived from an EMBL/GenBank/DDBJ whole genome shotgun (WGS) entry which is preliminary data.</text>
</comment>
<dbReference type="AlphaFoldDB" id="A0A2S4WBF4"/>
<feature type="compositionally biased region" description="Polar residues" evidence="1">
    <location>
        <begin position="340"/>
        <end position="351"/>
    </location>
</feature>
<dbReference type="OrthoDB" id="10250354at2759"/>
<feature type="compositionally biased region" description="Polar residues" evidence="1">
    <location>
        <begin position="107"/>
        <end position="116"/>
    </location>
</feature>
<dbReference type="CDD" id="cd06257">
    <property type="entry name" value="DnaJ"/>
    <property type="match status" value="1"/>
</dbReference>
<sequence>MTNFSHSPPQPRTYYTLLGIDQDANPKEIEKAYKRQALVHHPDRNPNDSQTQSTNMFQKLAEAYEILRDPVKRRKYDIKVANTIALNADPSTAHARSSHGNVYPNRPASQQSNRPTNHSKRSSAYDLFAYPGEIPQYVPTPNRRPASTAPAFRPRAGSSAEPMTSTSKNLQRQPTAVHPESHQPKPVQKPFTQKINLKDLDSLDFILNMGLHPQSQNKRLNSSSAGSRVQARPTLEATKSLHPTQPRDISCSAPDPYLTFQRAWGQSLDGIVDRETDHRRYHSRKSNTDPISVDTKPRNVHRSATVRSADSDFRASSFDHQRRPRSAVGGDAFRDWLPTPNCTSPQQVSNRPSKESRSGLDEDEIYLPSSYQPRNRRLSTGNEKLYQPTQPHTQPRLYRQASNTGISTNSASSIRGGSGVRSSNSPGSSSSTNSPTDYPSPSHPLMPNSRRSRSSTMTPEYPVENPPNQGLSREFREVIIRFERERDGSTRMSKEIKSRTIDLDGTVHDRYRRQRAAAVNCFLYVISH</sequence>
<dbReference type="GO" id="GO:0005634">
    <property type="term" value="C:nucleus"/>
    <property type="evidence" value="ECO:0007669"/>
    <property type="project" value="TreeGrafter"/>
</dbReference>
<dbReference type="InterPro" id="IPR001623">
    <property type="entry name" value="DnaJ_domain"/>
</dbReference>
<dbReference type="SMART" id="SM00271">
    <property type="entry name" value="DnaJ"/>
    <property type="match status" value="1"/>
</dbReference>
<dbReference type="VEuPathDB" id="FungiDB:PSTT_03224"/>
<feature type="region of interest" description="Disordered" evidence="1">
    <location>
        <begin position="90"/>
        <end position="121"/>
    </location>
</feature>
<dbReference type="PANTHER" id="PTHR43948">
    <property type="entry name" value="DNAJ HOMOLOG SUBFAMILY B"/>
    <property type="match status" value="1"/>
</dbReference>
<evidence type="ECO:0000313" key="4">
    <source>
        <dbReference type="Proteomes" id="UP000238274"/>
    </source>
</evidence>
<feature type="region of interest" description="Disordered" evidence="1">
    <location>
        <begin position="275"/>
        <end position="472"/>
    </location>
</feature>
<dbReference type="PROSITE" id="PS50076">
    <property type="entry name" value="DNAJ_2"/>
    <property type="match status" value="1"/>
</dbReference>
<protein>
    <recommendedName>
        <fullName evidence="2">J domain-containing protein</fullName>
    </recommendedName>
</protein>
<feature type="compositionally biased region" description="Low complexity" evidence="1">
    <location>
        <begin position="410"/>
        <end position="440"/>
    </location>
</feature>
<dbReference type="Pfam" id="PF00226">
    <property type="entry name" value="DnaJ"/>
    <property type="match status" value="1"/>
</dbReference>
<dbReference type="InterPro" id="IPR036869">
    <property type="entry name" value="J_dom_sf"/>
</dbReference>
<organism evidence="3 4">
    <name type="scientific">Puccinia striiformis</name>
    <dbReference type="NCBI Taxonomy" id="27350"/>
    <lineage>
        <taxon>Eukaryota</taxon>
        <taxon>Fungi</taxon>
        <taxon>Dikarya</taxon>
        <taxon>Basidiomycota</taxon>
        <taxon>Pucciniomycotina</taxon>
        <taxon>Pucciniomycetes</taxon>
        <taxon>Pucciniales</taxon>
        <taxon>Pucciniaceae</taxon>
        <taxon>Puccinia</taxon>
    </lineage>
</organism>
<dbReference type="EMBL" id="PKSM01000055">
    <property type="protein sequence ID" value="POW19089.1"/>
    <property type="molecule type" value="Genomic_DNA"/>
</dbReference>
<dbReference type="InterPro" id="IPR018253">
    <property type="entry name" value="DnaJ_domain_CS"/>
</dbReference>
<feature type="domain" description="J" evidence="2">
    <location>
        <begin position="13"/>
        <end position="80"/>
    </location>
</feature>
<gene>
    <name evidence="3" type="ORF">PSHT_05063</name>
</gene>
<dbReference type="GO" id="GO:0044183">
    <property type="term" value="F:protein folding chaperone"/>
    <property type="evidence" value="ECO:0007669"/>
    <property type="project" value="TreeGrafter"/>
</dbReference>
<reference evidence="4" key="2">
    <citation type="journal article" date="2018" name="BMC Genomics">
        <title>Genomic insights into host adaptation between the wheat stripe rust pathogen (Puccinia striiformis f. sp. tritici) and the barley stripe rust pathogen (Puccinia striiformis f. sp. hordei).</title>
        <authorList>
            <person name="Xia C."/>
            <person name="Wang M."/>
            <person name="Yin C."/>
            <person name="Cornejo O.E."/>
            <person name="Hulbert S.H."/>
            <person name="Chen X."/>
        </authorList>
    </citation>
    <scope>NUCLEOTIDE SEQUENCE [LARGE SCALE GENOMIC DNA]</scope>
    <source>
        <strain evidence="4">93TX-2</strain>
    </source>
</reference>
<name>A0A2S4WBF4_9BASI</name>
<feature type="compositionally biased region" description="Polar residues" evidence="1">
    <location>
        <begin position="161"/>
        <end position="174"/>
    </location>
</feature>
<accession>A0A2S4WBF4</accession>
<evidence type="ECO:0000256" key="1">
    <source>
        <dbReference type="SAM" id="MobiDB-lite"/>
    </source>
</evidence>
<keyword evidence="4" id="KW-1185">Reference proteome</keyword>
<reference evidence="3 4" key="1">
    <citation type="submission" date="2017-12" db="EMBL/GenBank/DDBJ databases">
        <title>Gene loss provides genomic basis for host adaptation in cereal stripe rust fungi.</title>
        <authorList>
            <person name="Xia C."/>
        </authorList>
    </citation>
    <scope>NUCLEOTIDE SEQUENCE [LARGE SCALE GENOMIC DNA]</scope>
    <source>
        <strain evidence="3 4">93TX-2</strain>
    </source>
</reference>
<feature type="compositionally biased region" description="Polar residues" evidence="1">
    <location>
        <begin position="400"/>
        <end position="409"/>
    </location>
</feature>
<feature type="compositionally biased region" description="Polar residues" evidence="1">
    <location>
        <begin position="369"/>
        <end position="393"/>
    </location>
</feature>
<reference evidence="4" key="3">
    <citation type="journal article" date="2018" name="Mol. Plant Microbe Interact.">
        <title>Genome sequence resources for the wheat stripe rust pathogen (Puccinia striiformis f. sp. tritici) and the barley stripe rust pathogen (Puccinia striiformis f. sp. hordei).</title>
        <authorList>
            <person name="Xia C."/>
            <person name="Wang M."/>
            <person name="Yin C."/>
            <person name="Cornejo O.E."/>
            <person name="Hulbert S.H."/>
            <person name="Chen X."/>
        </authorList>
    </citation>
    <scope>NUCLEOTIDE SEQUENCE [LARGE SCALE GENOMIC DNA]</scope>
    <source>
        <strain evidence="4">93TX-2</strain>
    </source>
</reference>
<dbReference type="PANTHER" id="PTHR43948:SF10">
    <property type="entry name" value="MRJ, ISOFORM E"/>
    <property type="match status" value="1"/>
</dbReference>